<evidence type="ECO:0000313" key="1">
    <source>
        <dbReference type="Ensembl" id="ENSSHBP00005002059.1"/>
    </source>
</evidence>
<dbReference type="InParanoid" id="A0A672TMG5"/>
<reference evidence="1" key="3">
    <citation type="submission" date="2025-09" db="UniProtKB">
        <authorList>
            <consortium name="Ensembl"/>
        </authorList>
    </citation>
    <scope>IDENTIFICATION</scope>
</reference>
<organism evidence="1 2">
    <name type="scientific">Strigops habroptila</name>
    <name type="common">Kakapo</name>
    <dbReference type="NCBI Taxonomy" id="2489341"/>
    <lineage>
        <taxon>Eukaryota</taxon>
        <taxon>Metazoa</taxon>
        <taxon>Chordata</taxon>
        <taxon>Craniata</taxon>
        <taxon>Vertebrata</taxon>
        <taxon>Euteleostomi</taxon>
        <taxon>Archelosauria</taxon>
        <taxon>Archosauria</taxon>
        <taxon>Dinosauria</taxon>
        <taxon>Saurischia</taxon>
        <taxon>Theropoda</taxon>
        <taxon>Coelurosauria</taxon>
        <taxon>Aves</taxon>
        <taxon>Neognathae</taxon>
        <taxon>Neoaves</taxon>
        <taxon>Telluraves</taxon>
        <taxon>Australaves</taxon>
        <taxon>Psittaciformes</taxon>
        <taxon>Psittacidae</taxon>
        <taxon>Strigops</taxon>
    </lineage>
</organism>
<dbReference type="Gene3D" id="3.10.129.10">
    <property type="entry name" value="Hotdog Thioesterase"/>
    <property type="match status" value="1"/>
</dbReference>
<dbReference type="Proteomes" id="UP000472266">
    <property type="component" value="Chromosome 3"/>
</dbReference>
<dbReference type="Ensembl" id="ENSSHBT00005002537.1">
    <property type="protein sequence ID" value="ENSSHBP00005002059.1"/>
    <property type="gene ID" value="ENSSHBG00005001901.1"/>
</dbReference>
<keyword evidence="2" id="KW-1185">Reference proteome</keyword>
<sequence>MVCRSATSCSNLTSHVRRTSAPFLCAAEPRPPLPTLTRGAMEGRGVAEGGDVCMCQPVFPAHADHRDELSAGQLLKWMDATACLGLRGGLRESLRRGKYVRCGSLD</sequence>
<dbReference type="GeneTree" id="ENSGT00990000214341"/>
<protein>
    <submittedName>
        <fullName evidence="1">Uncharacterized protein</fullName>
    </submittedName>
</protein>
<evidence type="ECO:0000313" key="2">
    <source>
        <dbReference type="Proteomes" id="UP000472266"/>
    </source>
</evidence>
<reference evidence="1" key="2">
    <citation type="submission" date="2025-08" db="UniProtKB">
        <authorList>
            <consortium name="Ensembl"/>
        </authorList>
    </citation>
    <scope>IDENTIFICATION</scope>
</reference>
<name>A0A672TMG5_STRHB</name>
<reference evidence="1 2" key="1">
    <citation type="submission" date="2019-11" db="EMBL/GenBank/DDBJ databases">
        <title>Strigops habroptila (kakapo) genome, bStrHab1, primary haplotype, v2.</title>
        <authorList>
            <person name="Jarvis E.D."/>
            <person name="Howard J."/>
            <person name="Rhie A."/>
            <person name="Phillippy A."/>
            <person name="Korlach J."/>
            <person name="Digby A."/>
            <person name="Iorns D."/>
            <person name="Eason D."/>
            <person name="Robertson B."/>
            <person name="Raemaekers T."/>
            <person name="Howe K."/>
            <person name="Lewin H."/>
            <person name="Damas J."/>
            <person name="Hastie A."/>
            <person name="Tracey A."/>
            <person name="Chow W."/>
            <person name="Fedrigo O."/>
        </authorList>
    </citation>
    <scope>NUCLEOTIDE SEQUENCE [LARGE SCALE GENOMIC DNA]</scope>
</reference>
<accession>A0A672TMG5</accession>
<dbReference type="AlphaFoldDB" id="A0A672TMG5"/>
<proteinExistence type="predicted"/>